<name>A0A7R9DQA7_TIMPO</name>
<accession>A0A7R9DQA7</accession>
<feature type="region of interest" description="Disordered" evidence="1">
    <location>
        <begin position="132"/>
        <end position="171"/>
    </location>
</feature>
<protein>
    <submittedName>
        <fullName evidence="2">Uncharacterized protein</fullName>
    </submittedName>
</protein>
<gene>
    <name evidence="2" type="ORF">TPSB3V08_LOCUS12651</name>
</gene>
<sequence>MAPHPGLPGMGPGGLLFGAGLGAGAVPGAGGTPLSAAAAAAQHPLLKPADLHNARDDIKGPSSLSEERLFLVRGEAGECRLKPVQSSSLSEERLFLVRGEAGECRLEPVQSSSLSEERLSLVRGEAGECRLEPVQSSSLSEERLRGSVSPGEREKYRSRSPDVEPELKRRKDDKLGHEQLCAIRNLLIKYALNVGPKGSREDLRISVSSASVECLSTESINSTLLVIANFCRLHARHRGKHTSIKGITISLSG</sequence>
<reference evidence="2" key="1">
    <citation type="submission" date="2020-11" db="EMBL/GenBank/DDBJ databases">
        <authorList>
            <person name="Tran Van P."/>
        </authorList>
    </citation>
    <scope>NUCLEOTIDE SEQUENCE</scope>
</reference>
<dbReference type="EMBL" id="OD018810">
    <property type="protein sequence ID" value="CAD7418867.1"/>
    <property type="molecule type" value="Genomic_DNA"/>
</dbReference>
<dbReference type="AlphaFoldDB" id="A0A7R9DQA7"/>
<feature type="compositionally biased region" description="Basic and acidic residues" evidence="1">
    <location>
        <begin position="140"/>
        <end position="171"/>
    </location>
</feature>
<organism evidence="2">
    <name type="scientific">Timema poppense</name>
    <name type="common">Walking stick</name>
    <dbReference type="NCBI Taxonomy" id="170557"/>
    <lineage>
        <taxon>Eukaryota</taxon>
        <taxon>Metazoa</taxon>
        <taxon>Ecdysozoa</taxon>
        <taxon>Arthropoda</taxon>
        <taxon>Hexapoda</taxon>
        <taxon>Insecta</taxon>
        <taxon>Pterygota</taxon>
        <taxon>Neoptera</taxon>
        <taxon>Polyneoptera</taxon>
        <taxon>Phasmatodea</taxon>
        <taxon>Timematodea</taxon>
        <taxon>Timematoidea</taxon>
        <taxon>Timematidae</taxon>
        <taxon>Timema</taxon>
    </lineage>
</organism>
<evidence type="ECO:0000256" key="1">
    <source>
        <dbReference type="SAM" id="MobiDB-lite"/>
    </source>
</evidence>
<evidence type="ECO:0000313" key="2">
    <source>
        <dbReference type="EMBL" id="CAD7418867.1"/>
    </source>
</evidence>
<proteinExistence type="predicted"/>